<reference evidence="2 3" key="1">
    <citation type="submission" date="2020-10" db="EMBL/GenBank/DDBJ databases">
        <title>Bacillus sp. HD4P25, an endophyte from a halophyte.</title>
        <authorList>
            <person name="Sun J.-Q."/>
        </authorList>
    </citation>
    <scope>NUCLEOTIDE SEQUENCE [LARGE SCALE GENOMIC DNA]</scope>
    <source>
        <strain evidence="2 3">YIM 93174</strain>
    </source>
</reference>
<feature type="transmembrane region" description="Helical" evidence="1">
    <location>
        <begin position="157"/>
        <end position="189"/>
    </location>
</feature>
<dbReference type="EMBL" id="JADCLJ010000020">
    <property type="protein sequence ID" value="MBE4909074.1"/>
    <property type="molecule type" value="Genomic_DNA"/>
</dbReference>
<name>A0ABR9QLJ6_9BACI</name>
<evidence type="ECO:0000313" key="2">
    <source>
        <dbReference type="EMBL" id="MBE4909074.1"/>
    </source>
</evidence>
<dbReference type="Pfam" id="PF06691">
    <property type="entry name" value="DUF1189"/>
    <property type="match status" value="1"/>
</dbReference>
<dbReference type="RefSeq" id="WP_193537282.1">
    <property type="nucleotide sequence ID" value="NZ_JADCLJ010000020.1"/>
</dbReference>
<feature type="transmembrane region" description="Helical" evidence="1">
    <location>
        <begin position="28"/>
        <end position="51"/>
    </location>
</feature>
<dbReference type="InterPro" id="IPR009574">
    <property type="entry name" value="DUF1189"/>
</dbReference>
<evidence type="ECO:0000313" key="3">
    <source>
        <dbReference type="Proteomes" id="UP001516662"/>
    </source>
</evidence>
<proteinExistence type="predicted"/>
<keyword evidence="1" id="KW-0472">Membrane</keyword>
<accession>A0ABR9QLJ6</accession>
<keyword evidence="3" id="KW-1185">Reference proteome</keyword>
<keyword evidence="1" id="KW-0812">Transmembrane</keyword>
<keyword evidence="1" id="KW-1133">Transmembrane helix</keyword>
<dbReference type="Proteomes" id="UP001516662">
    <property type="component" value="Unassembled WGS sequence"/>
</dbReference>
<evidence type="ECO:0000256" key="1">
    <source>
        <dbReference type="SAM" id="Phobius"/>
    </source>
</evidence>
<comment type="caution">
    <text evidence="2">The sequence shown here is derived from an EMBL/GenBank/DDBJ whole genome shotgun (WGS) entry which is preliminary data.</text>
</comment>
<organism evidence="2 3">
    <name type="scientific">Litchfieldia luteola</name>
    <dbReference type="NCBI Taxonomy" id="682179"/>
    <lineage>
        <taxon>Bacteria</taxon>
        <taxon>Bacillati</taxon>
        <taxon>Bacillota</taxon>
        <taxon>Bacilli</taxon>
        <taxon>Bacillales</taxon>
        <taxon>Bacillaceae</taxon>
        <taxon>Litchfieldia</taxon>
    </lineage>
</organism>
<sequence>MGFFNKFIFSMGKFEKYPDMVKQGVGKAFLYLFLFTLLFGTIHSIIIGFQINKDIGGFVSDISGNIPEFTFSNGVLDVKEPMPIIHEDLDGSTLIIDTTGQTTPDILDQYESATLILSDQVITKENGFKSEAFSFGDFVGITFDQDDIVDKLPLLQWFSFIAAFFVWIGFFIGKLFSSLLLALVGLILAAIRKKKLSFGSLYSLAIYALTVPILLDILLQVFSADLHNLVYYVIAIAYMWLAMKHFSPKEESEFSEPIDTY</sequence>
<feature type="transmembrane region" description="Helical" evidence="1">
    <location>
        <begin position="201"/>
        <end position="223"/>
    </location>
</feature>
<protein>
    <submittedName>
        <fullName evidence="2">DUF1189 domain-containing protein</fullName>
    </submittedName>
</protein>
<gene>
    <name evidence="2" type="ORF">IMZ08_13475</name>
</gene>
<feature type="transmembrane region" description="Helical" evidence="1">
    <location>
        <begin position="229"/>
        <end position="246"/>
    </location>
</feature>